<organism evidence="6 7">
    <name type="scientific">Streptomyces globisporus C-1027</name>
    <dbReference type="NCBI Taxonomy" id="1172567"/>
    <lineage>
        <taxon>Bacteria</taxon>
        <taxon>Bacillati</taxon>
        <taxon>Actinomycetota</taxon>
        <taxon>Actinomycetes</taxon>
        <taxon>Kitasatosporales</taxon>
        <taxon>Streptomycetaceae</taxon>
        <taxon>Streptomyces</taxon>
    </lineage>
</organism>
<dbReference type="AlphaFoldDB" id="A0A0U3L9A2"/>
<dbReference type="STRING" id="1172567.WQO_00390"/>
<evidence type="ECO:0000256" key="3">
    <source>
        <dbReference type="ARBA" id="ARBA00022989"/>
    </source>
</evidence>
<evidence type="ECO:0000313" key="6">
    <source>
        <dbReference type="EMBL" id="ALU91963.1"/>
    </source>
</evidence>
<dbReference type="RefSeq" id="WP_010063816.1">
    <property type="nucleotide sequence ID" value="NZ_CP013738.1"/>
</dbReference>
<dbReference type="GO" id="GO:0016020">
    <property type="term" value="C:membrane"/>
    <property type="evidence" value="ECO:0007669"/>
    <property type="project" value="UniProtKB-SubCell"/>
</dbReference>
<dbReference type="InterPro" id="IPR032808">
    <property type="entry name" value="DoxX"/>
</dbReference>
<dbReference type="Proteomes" id="UP000064183">
    <property type="component" value="Chromosome"/>
</dbReference>
<feature type="transmembrane region" description="Helical" evidence="5">
    <location>
        <begin position="109"/>
        <end position="126"/>
    </location>
</feature>
<evidence type="ECO:0000256" key="5">
    <source>
        <dbReference type="SAM" id="Phobius"/>
    </source>
</evidence>
<dbReference type="GeneID" id="27780740"/>
<evidence type="ECO:0000256" key="2">
    <source>
        <dbReference type="ARBA" id="ARBA00022692"/>
    </source>
</evidence>
<proteinExistence type="predicted"/>
<comment type="subcellular location">
    <subcellularLocation>
        <location evidence="1">Membrane</location>
        <topology evidence="1">Multi-pass membrane protein</topology>
    </subcellularLocation>
</comment>
<keyword evidence="3 5" id="KW-1133">Transmembrane helix</keyword>
<evidence type="ECO:0000256" key="4">
    <source>
        <dbReference type="ARBA" id="ARBA00023136"/>
    </source>
</evidence>
<evidence type="ECO:0000313" key="7">
    <source>
        <dbReference type="Proteomes" id="UP000064183"/>
    </source>
</evidence>
<name>A0A0U3L9A2_STRGL</name>
<dbReference type="KEGG" id="sgb:WQO_00390"/>
<sequence length="136" mass="14206">MTSTALSAATAPVVSRRADRALWGLQILLALFYGVASAAPKLVAHSSATVTFDAIGWGGWLMYFTGILELAGAVGLLVPRLSALAALGLVGVMLGAEVFTWAFLDGVNWATPLIAAALLGAVAYGRRHTLTVPRRR</sequence>
<reference evidence="6 7" key="1">
    <citation type="journal article" date="2012" name="J. Bacteriol.">
        <title>Draft genome sequence of Streptomyces globisporus C-1027, which produces an antitumor antibiotic consisting of a nine-membered enediyne with a chromoprotein.</title>
        <authorList>
            <person name="Wang L."/>
            <person name="Wang S."/>
            <person name="He Q."/>
            <person name="Yu T."/>
            <person name="Li Q."/>
            <person name="Hong B."/>
        </authorList>
    </citation>
    <scope>NUCLEOTIDE SEQUENCE [LARGE SCALE GENOMIC DNA]</scope>
    <source>
        <strain evidence="6 7">C-1027</strain>
    </source>
</reference>
<protein>
    <recommendedName>
        <fullName evidence="8">DoxX family protein</fullName>
    </recommendedName>
</protein>
<accession>A0A0U3L9A2</accession>
<keyword evidence="2 5" id="KW-0812">Transmembrane</keyword>
<feature type="transmembrane region" description="Helical" evidence="5">
    <location>
        <begin position="60"/>
        <end position="78"/>
    </location>
</feature>
<dbReference type="Pfam" id="PF13564">
    <property type="entry name" value="DoxX_2"/>
    <property type="match status" value="1"/>
</dbReference>
<feature type="transmembrane region" description="Helical" evidence="5">
    <location>
        <begin position="85"/>
        <end position="103"/>
    </location>
</feature>
<gene>
    <name evidence="6" type="ORF">WQO_00390</name>
</gene>
<keyword evidence="4 5" id="KW-0472">Membrane</keyword>
<evidence type="ECO:0000256" key="1">
    <source>
        <dbReference type="ARBA" id="ARBA00004141"/>
    </source>
</evidence>
<feature type="transmembrane region" description="Helical" evidence="5">
    <location>
        <begin position="21"/>
        <end position="40"/>
    </location>
</feature>
<evidence type="ECO:0008006" key="8">
    <source>
        <dbReference type="Google" id="ProtNLM"/>
    </source>
</evidence>
<dbReference type="EMBL" id="CP013738">
    <property type="protein sequence ID" value="ALU91963.1"/>
    <property type="molecule type" value="Genomic_DNA"/>
</dbReference>